<dbReference type="AlphaFoldDB" id="A0A0A0C300"/>
<evidence type="ECO:0000313" key="8">
    <source>
        <dbReference type="Proteomes" id="UP000054314"/>
    </source>
</evidence>
<dbReference type="GO" id="GO:0005829">
    <property type="term" value="C:cytosol"/>
    <property type="evidence" value="ECO:0007669"/>
    <property type="project" value="TreeGrafter"/>
</dbReference>
<dbReference type="Pfam" id="PF00072">
    <property type="entry name" value="Response_reg"/>
    <property type="match status" value="1"/>
</dbReference>
<accession>A0A0A0C300</accession>
<dbReference type="PROSITE" id="PS50110">
    <property type="entry name" value="RESPONSE_REGULATORY"/>
    <property type="match status" value="1"/>
</dbReference>
<comment type="caution">
    <text evidence="7">The sequence shown here is derived from an EMBL/GenBank/DDBJ whole genome shotgun (WGS) entry which is preliminary data.</text>
</comment>
<dbReference type="Gene3D" id="3.40.50.2300">
    <property type="match status" value="1"/>
</dbReference>
<keyword evidence="7" id="KW-0808">Transferase</keyword>
<proteinExistence type="predicted"/>
<evidence type="ECO:0000313" key="7">
    <source>
        <dbReference type="EMBL" id="KGM14377.1"/>
    </source>
</evidence>
<name>A0A0A0C300_9CELL</name>
<organism evidence="7 8">
    <name type="scientific">Cellulomonas bogoriensis 69B4 = DSM 16987</name>
    <dbReference type="NCBI Taxonomy" id="1386082"/>
    <lineage>
        <taxon>Bacteria</taxon>
        <taxon>Bacillati</taxon>
        <taxon>Actinomycetota</taxon>
        <taxon>Actinomycetes</taxon>
        <taxon>Micrococcales</taxon>
        <taxon>Cellulomonadaceae</taxon>
        <taxon>Cellulomonas</taxon>
    </lineage>
</organism>
<dbReference type="GO" id="GO:0006355">
    <property type="term" value="P:regulation of DNA-templated transcription"/>
    <property type="evidence" value="ECO:0007669"/>
    <property type="project" value="TreeGrafter"/>
</dbReference>
<dbReference type="InterPro" id="IPR001789">
    <property type="entry name" value="Sig_transdc_resp-reg_receiver"/>
</dbReference>
<evidence type="ECO:0000259" key="6">
    <source>
        <dbReference type="PROSITE" id="PS50110"/>
    </source>
</evidence>
<evidence type="ECO:0000256" key="2">
    <source>
        <dbReference type="ARBA" id="ARBA00023015"/>
    </source>
</evidence>
<dbReference type="PANTHER" id="PTHR48111">
    <property type="entry name" value="REGULATOR OF RPOS"/>
    <property type="match status" value="1"/>
</dbReference>
<evidence type="ECO:0000256" key="1">
    <source>
        <dbReference type="ARBA" id="ARBA00022553"/>
    </source>
</evidence>
<dbReference type="InterPro" id="IPR039420">
    <property type="entry name" value="WalR-like"/>
</dbReference>
<gene>
    <name evidence="7" type="ORF">N869_12470</name>
</gene>
<dbReference type="EMBL" id="AXCZ01000004">
    <property type="protein sequence ID" value="KGM14377.1"/>
    <property type="molecule type" value="Genomic_DNA"/>
</dbReference>
<dbReference type="Proteomes" id="UP000054314">
    <property type="component" value="Unassembled WGS sequence"/>
</dbReference>
<keyword evidence="7" id="KW-0418">Kinase</keyword>
<keyword evidence="3" id="KW-0238">DNA-binding</keyword>
<dbReference type="PANTHER" id="PTHR48111:SF4">
    <property type="entry name" value="DNA-BINDING DUAL TRANSCRIPTIONAL REGULATOR OMPR"/>
    <property type="match status" value="1"/>
</dbReference>
<keyword evidence="8" id="KW-1185">Reference proteome</keyword>
<keyword evidence="2" id="KW-0805">Transcription regulation</keyword>
<protein>
    <submittedName>
        <fullName evidence="7">Histidine kinase</fullName>
    </submittedName>
</protein>
<dbReference type="GO" id="GO:0000156">
    <property type="term" value="F:phosphorelay response regulator activity"/>
    <property type="evidence" value="ECO:0007669"/>
    <property type="project" value="TreeGrafter"/>
</dbReference>
<dbReference type="SUPFAM" id="SSF52172">
    <property type="entry name" value="CheY-like"/>
    <property type="match status" value="1"/>
</dbReference>
<sequence>MLVAEDDPDVRDLVVFKLEQAGFTVVAVGDGSEALALALAEPPDLALVDVMMPGLSGLDVTRELRRHPATAQVPVIMLTARSQESDVDAGFRTGVDDYVTKPFSPRELVNRVQAVLARAST</sequence>
<dbReference type="SMART" id="SM00448">
    <property type="entry name" value="REC"/>
    <property type="match status" value="1"/>
</dbReference>
<dbReference type="GO" id="GO:0032993">
    <property type="term" value="C:protein-DNA complex"/>
    <property type="evidence" value="ECO:0007669"/>
    <property type="project" value="TreeGrafter"/>
</dbReference>
<dbReference type="RefSeq" id="WP_232229539.1">
    <property type="nucleotide sequence ID" value="NZ_AXCZ01000004.1"/>
</dbReference>
<reference evidence="7 8" key="1">
    <citation type="submission" date="2013-08" db="EMBL/GenBank/DDBJ databases">
        <title>Genome sequencing of Cellulomonas bogoriensis 69B4.</title>
        <authorList>
            <person name="Chen F."/>
            <person name="Li Y."/>
            <person name="Wang G."/>
        </authorList>
    </citation>
    <scope>NUCLEOTIDE SEQUENCE [LARGE SCALE GENOMIC DNA]</scope>
    <source>
        <strain evidence="7 8">69B4</strain>
    </source>
</reference>
<keyword evidence="4" id="KW-0804">Transcription</keyword>
<evidence type="ECO:0000256" key="4">
    <source>
        <dbReference type="ARBA" id="ARBA00023163"/>
    </source>
</evidence>
<dbReference type="InterPro" id="IPR011006">
    <property type="entry name" value="CheY-like_superfamily"/>
</dbReference>
<dbReference type="GO" id="GO:0016301">
    <property type="term" value="F:kinase activity"/>
    <property type="evidence" value="ECO:0007669"/>
    <property type="project" value="UniProtKB-KW"/>
</dbReference>
<evidence type="ECO:0000256" key="3">
    <source>
        <dbReference type="ARBA" id="ARBA00023125"/>
    </source>
</evidence>
<evidence type="ECO:0000256" key="5">
    <source>
        <dbReference type="PROSITE-ProRule" id="PRU00169"/>
    </source>
</evidence>
<dbReference type="GO" id="GO:0000976">
    <property type="term" value="F:transcription cis-regulatory region binding"/>
    <property type="evidence" value="ECO:0007669"/>
    <property type="project" value="TreeGrafter"/>
</dbReference>
<feature type="domain" description="Response regulatory" evidence="6">
    <location>
        <begin position="1"/>
        <end position="116"/>
    </location>
</feature>
<keyword evidence="1 5" id="KW-0597">Phosphoprotein</keyword>
<feature type="modified residue" description="4-aspartylphosphate" evidence="5">
    <location>
        <position position="49"/>
    </location>
</feature>